<evidence type="ECO:0000313" key="6">
    <source>
        <dbReference type="EMBL" id="MCZ4553147.1"/>
    </source>
</evidence>
<accession>A0ABT4N5E5</accession>
<dbReference type="InterPro" id="IPR036271">
    <property type="entry name" value="Tet_transcr_reg_TetR-rel_C_sf"/>
</dbReference>
<dbReference type="Gene3D" id="1.10.357.10">
    <property type="entry name" value="Tetracycline Repressor, domain 2"/>
    <property type="match status" value="1"/>
</dbReference>
<gene>
    <name evidence="6" type="ORF">O4213_24380</name>
</gene>
<reference evidence="6" key="1">
    <citation type="submission" date="2022-12" db="EMBL/GenBank/DDBJ databases">
        <authorList>
            <person name="Krivoruchko A.V."/>
            <person name="Elkin A."/>
        </authorList>
    </citation>
    <scope>NUCLEOTIDE SEQUENCE</scope>
    <source>
        <strain evidence="6">IEGM 1388</strain>
    </source>
</reference>
<dbReference type="SUPFAM" id="SSF48498">
    <property type="entry name" value="Tetracyclin repressor-like, C-terminal domain"/>
    <property type="match status" value="1"/>
</dbReference>
<dbReference type="InterPro" id="IPR050109">
    <property type="entry name" value="HTH-type_TetR-like_transc_reg"/>
</dbReference>
<evidence type="ECO:0000256" key="4">
    <source>
        <dbReference type="PROSITE-ProRule" id="PRU00335"/>
    </source>
</evidence>
<keyword evidence="1" id="KW-0805">Transcription regulation</keyword>
<dbReference type="EMBL" id="JAPWIE010000008">
    <property type="protein sequence ID" value="MCZ4553147.1"/>
    <property type="molecule type" value="Genomic_DNA"/>
</dbReference>
<name>A0ABT4N5E5_GORRU</name>
<feature type="DNA-binding region" description="H-T-H motif" evidence="4">
    <location>
        <begin position="37"/>
        <end position="56"/>
    </location>
</feature>
<evidence type="ECO:0000256" key="2">
    <source>
        <dbReference type="ARBA" id="ARBA00023125"/>
    </source>
</evidence>
<keyword evidence="2 4" id="KW-0238">DNA-binding</keyword>
<proteinExistence type="predicted"/>
<keyword evidence="7" id="KW-1185">Reference proteome</keyword>
<evidence type="ECO:0000256" key="3">
    <source>
        <dbReference type="ARBA" id="ARBA00023163"/>
    </source>
</evidence>
<organism evidence="6 7">
    <name type="scientific">Gordonia rubripertincta</name>
    <name type="common">Rhodococcus corallinus</name>
    <dbReference type="NCBI Taxonomy" id="36822"/>
    <lineage>
        <taxon>Bacteria</taxon>
        <taxon>Bacillati</taxon>
        <taxon>Actinomycetota</taxon>
        <taxon>Actinomycetes</taxon>
        <taxon>Mycobacteriales</taxon>
        <taxon>Gordoniaceae</taxon>
        <taxon>Gordonia</taxon>
    </lineage>
</organism>
<dbReference type="PANTHER" id="PTHR30055">
    <property type="entry name" value="HTH-TYPE TRANSCRIPTIONAL REGULATOR RUTR"/>
    <property type="match status" value="1"/>
</dbReference>
<dbReference type="SUPFAM" id="SSF46689">
    <property type="entry name" value="Homeodomain-like"/>
    <property type="match status" value="1"/>
</dbReference>
<dbReference type="Pfam" id="PF00440">
    <property type="entry name" value="TetR_N"/>
    <property type="match status" value="1"/>
</dbReference>
<dbReference type="InterPro" id="IPR001647">
    <property type="entry name" value="HTH_TetR"/>
</dbReference>
<dbReference type="Pfam" id="PF13305">
    <property type="entry name" value="TetR_C_33"/>
    <property type="match status" value="1"/>
</dbReference>
<dbReference type="PROSITE" id="PS50977">
    <property type="entry name" value="HTH_TETR_2"/>
    <property type="match status" value="1"/>
</dbReference>
<dbReference type="InterPro" id="IPR009057">
    <property type="entry name" value="Homeodomain-like_sf"/>
</dbReference>
<dbReference type="InterPro" id="IPR025996">
    <property type="entry name" value="MT1864/Rv1816-like_C"/>
</dbReference>
<sequence length="221" mass="23418">MCKVTKPKPRRSAAQIRGELMQAAVAELDAVGPEGASLRSIARRVGITHQSVAHHFADRSALFTAVAIQGIDDLYAKSVSALQELPAAAPLGESVAVLGETYVRYARTNRSTLMLMFGSRLLDVRDPDLVQARLRLWDLHHDTVTAAVQQGWGGAVPAELIAIATFAMAHGLAALEGELPGGFPVEGEIEDVLRLVNAAVIAPPADEKAGGSTRRGKKSPT</sequence>
<evidence type="ECO:0000259" key="5">
    <source>
        <dbReference type="PROSITE" id="PS50977"/>
    </source>
</evidence>
<protein>
    <submittedName>
        <fullName evidence="6">TetR/AcrR family transcriptional regulator</fullName>
    </submittedName>
</protein>
<feature type="domain" description="HTH tetR-type" evidence="5">
    <location>
        <begin position="14"/>
        <end position="74"/>
    </location>
</feature>
<comment type="caution">
    <text evidence="6">The sequence shown here is derived from an EMBL/GenBank/DDBJ whole genome shotgun (WGS) entry which is preliminary data.</text>
</comment>
<dbReference type="Proteomes" id="UP001067235">
    <property type="component" value="Unassembled WGS sequence"/>
</dbReference>
<evidence type="ECO:0000313" key="7">
    <source>
        <dbReference type="Proteomes" id="UP001067235"/>
    </source>
</evidence>
<dbReference type="PANTHER" id="PTHR30055:SF220">
    <property type="entry name" value="TETR-FAMILY REGULATORY PROTEIN"/>
    <property type="match status" value="1"/>
</dbReference>
<evidence type="ECO:0000256" key="1">
    <source>
        <dbReference type="ARBA" id="ARBA00023015"/>
    </source>
</evidence>
<dbReference type="RefSeq" id="WP_301573796.1">
    <property type="nucleotide sequence ID" value="NZ_JAPWIE010000008.1"/>
</dbReference>
<keyword evidence="3" id="KW-0804">Transcription</keyword>